<dbReference type="EMBL" id="VLKL01000021">
    <property type="protein sequence ID" value="TWH98655.1"/>
    <property type="molecule type" value="Genomic_DNA"/>
</dbReference>
<keyword evidence="1" id="KW-0805">Transcription regulation</keyword>
<dbReference type="InterPro" id="IPR020449">
    <property type="entry name" value="Tscrpt_reg_AraC-type_HTH"/>
</dbReference>
<keyword evidence="6" id="KW-1185">Reference proteome</keyword>
<dbReference type="GO" id="GO:0003700">
    <property type="term" value="F:DNA-binding transcription factor activity"/>
    <property type="evidence" value="ECO:0007669"/>
    <property type="project" value="InterPro"/>
</dbReference>
<dbReference type="Pfam" id="PF12625">
    <property type="entry name" value="Arabinose_bd"/>
    <property type="match status" value="1"/>
</dbReference>
<keyword evidence="3" id="KW-0804">Transcription</keyword>
<dbReference type="Gene3D" id="1.10.10.60">
    <property type="entry name" value="Homeodomain-like"/>
    <property type="match status" value="1"/>
</dbReference>
<accession>A0A562KTP7</accession>
<dbReference type="InterPro" id="IPR032687">
    <property type="entry name" value="AraC-type_N"/>
</dbReference>
<dbReference type="OrthoDB" id="9805730at2"/>
<proteinExistence type="predicted"/>
<name>A0A562KTP7_9BRAD</name>
<evidence type="ECO:0000313" key="6">
    <source>
        <dbReference type="Proteomes" id="UP000317176"/>
    </source>
</evidence>
<dbReference type="PRINTS" id="PR00032">
    <property type="entry name" value="HTHARAC"/>
</dbReference>
<dbReference type="RefSeq" id="WP_145640756.1">
    <property type="nucleotide sequence ID" value="NZ_CP088014.1"/>
</dbReference>
<reference evidence="5 6" key="1">
    <citation type="journal article" date="2015" name="Stand. Genomic Sci.">
        <title>Genomic Encyclopedia of Bacterial and Archaeal Type Strains, Phase III: the genomes of soil and plant-associated and newly described type strains.</title>
        <authorList>
            <person name="Whitman W.B."/>
            <person name="Woyke T."/>
            <person name="Klenk H.P."/>
            <person name="Zhou Y."/>
            <person name="Lilburn T.G."/>
            <person name="Beck B.J."/>
            <person name="De Vos P."/>
            <person name="Vandamme P."/>
            <person name="Eisen J.A."/>
            <person name="Garrity G."/>
            <person name="Hugenholtz P."/>
            <person name="Kyrpides N.C."/>
        </authorList>
    </citation>
    <scope>NUCLEOTIDE SEQUENCE [LARGE SCALE GENOMIC DNA]</scope>
    <source>
        <strain evidence="5 6">CGMCC 1.10947</strain>
    </source>
</reference>
<dbReference type="Pfam" id="PF12833">
    <property type="entry name" value="HTH_18"/>
    <property type="match status" value="1"/>
</dbReference>
<keyword evidence="2 5" id="KW-0238">DNA-binding</keyword>
<comment type="caution">
    <text evidence="5">The sequence shown here is derived from an EMBL/GenBank/DDBJ whole genome shotgun (WGS) entry which is preliminary data.</text>
</comment>
<dbReference type="AlphaFoldDB" id="A0A562KTP7"/>
<gene>
    <name evidence="5" type="ORF">IQ17_05733</name>
</gene>
<evidence type="ECO:0000256" key="3">
    <source>
        <dbReference type="ARBA" id="ARBA00023163"/>
    </source>
</evidence>
<protein>
    <submittedName>
        <fullName evidence="5">AraC-like DNA-binding protein</fullName>
    </submittedName>
</protein>
<evidence type="ECO:0000259" key="4">
    <source>
        <dbReference type="PROSITE" id="PS01124"/>
    </source>
</evidence>
<dbReference type="PROSITE" id="PS01124">
    <property type="entry name" value="HTH_ARAC_FAMILY_2"/>
    <property type="match status" value="1"/>
</dbReference>
<evidence type="ECO:0000313" key="5">
    <source>
        <dbReference type="EMBL" id="TWH98655.1"/>
    </source>
</evidence>
<dbReference type="GO" id="GO:0005829">
    <property type="term" value="C:cytosol"/>
    <property type="evidence" value="ECO:0007669"/>
    <property type="project" value="TreeGrafter"/>
</dbReference>
<dbReference type="SMART" id="SM00342">
    <property type="entry name" value="HTH_ARAC"/>
    <property type="match status" value="1"/>
</dbReference>
<dbReference type="InterPro" id="IPR018060">
    <property type="entry name" value="HTH_AraC"/>
</dbReference>
<dbReference type="SUPFAM" id="SSF46689">
    <property type="entry name" value="Homeodomain-like"/>
    <property type="match status" value="1"/>
</dbReference>
<dbReference type="InterPro" id="IPR009057">
    <property type="entry name" value="Homeodomain-like_sf"/>
</dbReference>
<evidence type="ECO:0000256" key="2">
    <source>
        <dbReference type="ARBA" id="ARBA00023125"/>
    </source>
</evidence>
<feature type="domain" description="HTH araC/xylS-type" evidence="4">
    <location>
        <begin position="233"/>
        <end position="331"/>
    </location>
</feature>
<dbReference type="Proteomes" id="UP000317176">
    <property type="component" value="Unassembled WGS sequence"/>
</dbReference>
<evidence type="ECO:0000256" key="1">
    <source>
        <dbReference type="ARBA" id="ARBA00023015"/>
    </source>
</evidence>
<sequence length="335" mass="37734">MSKIHLTRCQHLSPFVDILNHLGAPTASLLGKFRLPTSLEEKADHYIPILPAIEFAELARRSQGIEDFGFHASQQLHFEHLSEKTRNLICHSPTLLVGLQQTCKWASLEDSNLSNWLERHDNHVRICSRLAGTKGLQHLEHSQWLQNIFPIYIVRQFAGPDWTPATIAFEARYTPTPACQSLWPSTRFLSGQEASWIDVPVSMLALPNSASANGNRSRLKNDEVEHSSDEIIGALKLMLPSYLDQGPPALAEVAEMAGVSTRSFQRKLSRAGITYSSLVDTVRFENARRLLRDTDSKIIEVAFASGYSDPAHFTRAFRRIAGVTPGQFREQWRPR</sequence>
<organism evidence="5 6">
    <name type="scientific">Bradyrhizobium daqingense</name>
    <dbReference type="NCBI Taxonomy" id="993502"/>
    <lineage>
        <taxon>Bacteria</taxon>
        <taxon>Pseudomonadati</taxon>
        <taxon>Pseudomonadota</taxon>
        <taxon>Alphaproteobacteria</taxon>
        <taxon>Hyphomicrobiales</taxon>
        <taxon>Nitrobacteraceae</taxon>
        <taxon>Bradyrhizobium</taxon>
    </lineage>
</organism>
<dbReference type="PANTHER" id="PTHR47894:SF4">
    <property type="entry name" value="HTH-TYPE TRANSCRIPTIONAL REGULATOR GADX"/>
    <property type="match status" value="1"/>
</dbReference>
<dbReference type="PANTHER" id="PTHR47894">
    <property type="entry name" value="HTH-TYPE TRANSCRIPTIONAL REGULATOR GADX"/>
    <property type="match status" value="1"/>
</dbReference>
<dbReference type="GO" id="GO:0000976">
    <property type="term" value="F:transcription cis-regulatory region binding"/>
    <property type="evidence" value="ECO:0007669"/>
    <property type="project" value="TreeGrafter"/>
</dbReference>